<organism evidence="2 3">
    <name type="scientific">Nesidiocoris tenuis</name>
    <dbReference type="NCBI Taxonomy" id="355587"/>
    <lineage>
        <taxon>Eukaryota</taxon>
        <taxon>Metazoa</taxon>
        <taxon>Ecdysozoa</taxon>
        <taxon>Arthropoda</taxon>
        <taxon>Hexapoda</taxon>
        <taxon>Insecta</taxon>
        <taxon>Pterygota</taxon>
        <taxon>Neoptera</taxon>
        <taxon>Paraneoptera</taxon>
        <taxon>Hemiptera</taxon>
        <taxon>Heteroptera</taxon>
        <taxon>Panheteroptera</taxon>
        <taxon>Cimicomorpha</taxon>
        <taxon>Miridae</taxon>
        <taxon>Dicyphina</taxon>
        <taxon>Nesidiocoris</taxon>
    </lineage>
</organism>
<gene>
    <name evidence="2" type="ORF">NTEN_LOCUS23166</name>
</gene>
<evidence type="ECO:0000313" key="3">
    <source>
        <dbReference type="Proteomes" id="UP000479000"/>
    </source>
</evidence>
<dbReference type="EMBL" id="CADCXU010033962">
    <property type="protein sequence ID" value="CAB0019454.1"/>
    <property type="molecule type" value="Genomic_DNA"/>
</dbReference>
<reference evidence="2 3" key="1">
    <citation type="submission" date="2020-02" db="EMBL/GenBank/DDBJ databases">
        <authorList>
            <person name="Ferguson B K."/>
        </authorList>
    </citation>
    <scope>NUCLEOTIDE SEQUENCE [LARGE SCALE GENOMIC DNA]</scope>
</reference>
<dbReference type="Proteomes" id="UP000479000">
    <property type="component" value="Unassembled WGS sequence"/>
</dbReference>
<proteinExistence type="predicted"/>
<evidence type="ECO:0000313" key="2">
    <source>
        <dbReference type="EMBL" id="CAB0019454.1"/>
    </source>
</evidence>
<accession>A0A6H5HW89</accession>
<evidence type="ECO:0000256" key="1">
    <source>
        <dbReference type="SAM" id="MobiDB-lite"/>
    </source>
</evidence>
<dbReference type="AlphaFoldDB" id="A0A6H5HW89"/>
<protein>
    <submittedName>
        <fullName evidence="2">Uncharacterized protein</fullName>
    </submittedName>
</protein>
<name>A0A6H5HW89_9HEMI</name>
<keyword evidence="3" id="KW-1185">Reference proteome</keyword>
<sequence>MDDISEGLEDGGISVVNEYDSDLPDAFIYQNHRVFAGGRGVDTDFVSGCSSSIIFQWGSVYGDAYLTDLDFIYKAESRKPDYEDCPVDVNDNAAVKKDDTEPGTPQKTKAGRTVRVKFTI</sequence>
<feature type="region of interest" description="Disordered" evidence="1">
    <location>
        <begin position="84"/>
        <end position="109"/>
    </location>
</feature>